<dbReference type="EMBL" id="BQKM01000001">
    <property type="protein sequence ID" value="GJN50330.1"/>
    <property type="molecule type" value="Genomic_DNA"/>
</dbReference>
<name>A0A6J4ED23_9PSED</name>
<dbReference type="Proteomes" id="UP001054892">
    <property type="component" value="Unassembled WGS sequence"/>
</dbReference>
<dbReference type="RefSeq" id="WP_173172589.1">
    <property type="nucleotide sequence ID" value="NZ_AP023189.1"/>
</dbReference>
<dbReference type="SUPFAM" id="SSF50998">
    <property type="entry name" value="Quinoprotein alcohol dehydrogenase-like"/>
    <property type="match status" value="1"/>
</dbReference>
<dbReference type="KEGG" id="ptw:TUM18999_51250"/>
<evidence type="ECO:0000313" key="4">
    <source>
        <dbReference type="Proteomes" id="UP001054892"/>
    </source>
</evidence>
<reference evidence="1 3" key="1">
    <citation type="submission" date="2020-05" db="EMBL/GenBank/DDBJ databases">
        <title>Characterization of novel class B3 metallo-beta-lactamase from novel Pseudomonas species.</title>
        <authorList>
            <person name="Yamada K."/>
            <person name="Aoki K."/>
            <person name="Ishii Y."/>
        </authorList>
    </citation>
    <scope>NUCLEOTIDE SEQUENCE [LARGE SCALE GENOMIC DNA]</scope>
    <source>
        <strain evidence="1 3">TUM18999</strain>
        <strain evidence="2 4">TUM20286</strain>
    </source>
</reference>
<dbReference type="InterPro" id="IPR015943">
    <property type="entry name" value="WD40/YVTN_repeat-like_dom_sf"/>
</dbReference>
<sequence>MSKEDASQHWQRQTIAYARAINAYIEKGLREGWDNVGDEPSSAGREKLVPALLEALREANRSGRLDGLQATWPPAHAPLNEVLDEKGQAIPLLALLDDGSIVARIGATWEPGRVVRIVGDRVEDVPGLAFFGACPNRRFYALARETDVEVRDGWDGPVVLRCPWPRGDEDAPEGVELEAFAETPRPTRLQPFPDGRRVLLVSGSGIFVLEQEGARRLYPDNASLREYAEATDYDPPYSTGLSMEHGAVSADGRWIAVGAQDGRHHLFDADLQPVAAIGPHGEYPHFALFSGDGRSVAFNACHFYNGGTIAVDLARAPGLDSDYYEEVDGVTLVEAGARVYAGASRGDRFILGDAYGYLRCVDAAGNPVWQHFLGSTLCAIDLSADGRTLVASSYAGIIAIIDLDVGRPEWQIGTGEHHERRRWLFWKGEETPLAW</sequence>
<dbReference type="Proteomes" id="UP000509383">
    <property type="component" value="Chromosome"/>
</dbReference>
<protein>
    <recommendedName>
        <fullName evidence="5">WD40 repeat domain-containing protein</fullName>
    </recommendedName>
</protein>
<organism evidence="1 3">
    <name type="scientific">Pseudomonas tohonis</name>
    <dbReference type="NCBI Taxonomy" id="2725477"/>
    <lineage>
        <taxon>Bacteria</taxon>
        <taxon>Pseudomonadati</taxon>
        <taxon>Pseudomonadota</taxon>
        <taxon>Gammaproteobacteria</taxon>
        <taxon>Pseudomonadales</taxon>
        <taxon>Pseudomonadaceae</taxon>
        <taxon>Pseudomonas</taxon>
    </lineage>
</organism>
<proteinExistence type="predicted"/>
<evidence type="ECO:0000313" key="3">
    <source>
        <dbReference type="Proteomes" id="UP000509383"/>
    </source>
</evidence>
<evidence type="ECO:0000313" key="1">
    <source>
        <dbReference type="EMBL" id="BCG26934.1"/>
    </source>
</evidence>
<gene>
    <name evidence="1" type="ORF">TUM18999_51250</name>
    <name evidence="2" type="ORF">TUM20286_00820</name>
</gene>
<evidence type="ECO:0008006" key="5">
    <source>
        <dbReference type="Google" id="ProtNLM"/>
    </source>
</evidence>
<dbReference type="AlphaFoldDB" id="A0A6J4ED23"/>
<dbReference type="EMBL" id="AP023189">
    <property type="protein sequence ID" value="BCG26934.1"/>
    <property type="molecule type" value="Genomic_DNA"/>
</dbReference>
<evidence type="ECO:0000313" key="2">
    <source>
        <dbReference type="EMBL" id="GJN50330.1"/>
    </source>
</evidence>
<dbReference type="Gene3D" id="2.130.10.10">
    <property type="entry name" value="YVTN repeat-like/Quinoprotein amine dehydrogenase"/>
    <property type="match status" value="1"/>
</dbReference>
<dbReference type="InterPro" id="IPR011047">
    <property type="entry name" value="Quinoprotein_ADH-like_sf"/>
</dbReference>
<keyword evidence="4" id="KW-1185">Reference proteome</keyword>
<accession>A0A6J4ED23</accession>